<reference evidence="1" key="2">
    <citation type="journal article" date="2015" name="Data Brief">
        <title>Shoot transcriptome of the giant reed, Arundo donax.</title>
        <authorList>
            <person name="Barrero R.A."/>
            <person name="Guerrero F.D."/>
            <person name="Moolhuijzen P."/>
            <person name="Goolsby J.A."/>
            <person name="Tidwell J."/>
            <person name="Bellgard S.E."/>
            <person name="Bellgard M.I."/>
        </authorList>
    </citation>
    <scope>NUCLEOTIDE SEQUENCE</scope>
    <source>
        <tissue evidence="1">Shoot tissue taken approximately 20 cm above the soil surface</tissue>
    </source>
</reference>
<organism evidence="1">
    <name type="scientific">Arundo donax</name>
    <name type="common">Giant reed</name>
    <name type="synonym">Donax arundinaceus</name>
    <dbReference type="NCBI Taxonomy" id="35708"/>
    <lineage>
        <taxon>Eukaryota</taxon>
        <taxon>Viridiplantae</taxon>
        <taxon>Streptophyta</taxon>
        <taxon>Embryophyta</taxon>
        <taxon>Tracheophyta</taxon>
        <taxon>Spermatophyta</taxon>
        <taxon>Magnoliopsida</taxon>
        <taxon>Liliopsida</taxon>
        <taxon>Poales</taxon>
        <taxon>Poaceae</taxon>
        <taxon>PACMAD clade</taxon>
        <taxon>Arundinoideae</taxon>
        <taxon>Arundineae</taxon>
        <taxon>Arundo</taxon>
    </lineage>
</organism>
<sequence length="48" mass="5696">MKPFLQDWKLGVFLSKLFLCFRMFQEGIGALWSHCFYLQVVGFDDSMD</sequence>
<proteinExistence type="predicted"/>
<dbReference type="EMBL" id="GBRH01266034">
    <property type="protein sequence ID" value="JAD31861.1"/>
    <property type="molecule type" value="Transcribed_RNA"/>
</dbReference>
<protein>
    <submittedName>
        <fullName evidence="1">Uncharacterized protein</fullName>
    </submittedName>
</protein>
<name>A0A0A8YZ62_ARUDO</name>
<accession>A0A0A8YZ62</accession>
<evidence type="ECO:0000313" key="1">
    <source>
        <dbReference type="EMBL" id="JAD31861.1"/>
    </source>
</evidence>
<dbReference type="AlphaFoldDB" id="A0A0A8YZ62"/>
<reference evidence="1" key="1">
    <citation type="submission" date="2014-09" db="EMBL/GenBank/DDBJ databases">
        <authorList>
            <person name="Magalhaes I.L.F."/>
            <person name="Oliveira U."/>
            <person name="Santos F.R."/>
            <person name="Vidigal T.H.D.A."/>
            <person name="Brescovit A.D."/>
            <person name="Santos A.J."/>
        </authorList>
    </citation>
    <scope>NUCLEOTIDE SEQUENCE</scope>
    <source>
        <tissue evidence="1">Shoot tissue taken approximately 20 cm above the soil surface</tissue>
    </source>
</reference>